<keyword evidence="4 9" id="KW-0997">Cell inner membrane</keyword>
<gene>
    <name evidence="11" type="ORF">JCR33_17150</name>
</gene>
<evidence type="ECO:0000256" key="8">
    <source>
        <dbReference type="ARBA" id="ARBA00038436"/>
    </source>
</evidence>
<evidence type="ECO:0000259" key="10">
    <source>
        <dbReference type="Pfam" id="PF04290"/>
    </source>
</evidence>
<feature type="transmembrane region" description="Helical" evidence="9">
    <location>
        <begin position="90"/>
        <end position="111"/>
    </location>
</feature>
<name>A0A934IJ57_9HYPH</name>
<evidence type="ECO:0000256" key="1">
    <source>
        <dbReference type="ARBA" id="ARBA00004429"/>
    </source>
</evidence>
<proteinExistence type="inferred from homology"/>
<dbReference type="Proteomes" id="UP000609531">
    <property type="component" value="Unassembled WGS sequence"/>
</dbReference>
<organism evidence="11 12">
    <name type="scientific">Acuticoccus mangrovi</name>
    <dbReference type="NCBI Taxonomy" id="2796142"/>
    <lineage>
        <taxon>Bacteria</taxon>
        <taxon>Pseudomonadati</taxon>
        <taxon>Pseudomonadota</taxon>
        <taxon>Alphaproteobacteria</taxon>
        <taxon>Hyphomicrobiales</taxon>
        <taxon>Amorphaceae</taxon>
        <taxon>Acuticoccus</taxon>
    </lineage>
</organism>
<keyword evidence="3" id="KW-1003">Cell membrane</keyword>
<evidence type="ECO:0000256" key="6">
    <source>
        <dbReference type="ARBA" id="ARBA00022989"/>
    </source>
</evidence>
<protein>
    <recommendedName>
        <fullName evidence="9">TRAP transporter small permease protein</fullName>
    </recommendedName>
</protein>
<feature type="transmembrane region" description="Helical" evidence="9">
    <location>
        <begin position="131"/>
        <end position="152"/>
    </location>
</feature>
<keyword evidence="2 9" id="KW-0813">Transport</keyword>
<dbReference type="EMBL" id="JAEKJA010000015">
    <property type="protein sequence ID" value="MBJ3777438.1"/>
    <property type="molecule type" value="Genomic_DNA"/>
</dbReference>
<comment type="function">
    <text evidence="9">Part of the tripartite ATP-independent periplasmic (TRAP) transport system.</text>
</comment>
<comment type="subunit">
    <text evidence="9">The complex comprises the extracytoplasmic solute receptor protein and the two transmembrane proteins.</text>
</comment>
<dbReference type="GO" id="GO:0015740">
    <property type="term" value="P:C4-dicarboxylate transport"/>
    <property type="evidence" value="ECO:0007669"/>
    <property type="project" value="TreeGrafter"/>
</dbReference>
<keyword evidence="5 9" id="KW-0812">Transmembrane</keyword>
<evidence type="ECO:0000256" key="2">
    <source>
        <dbReference type="ARBA" id="ARBA00022448"/>
    </source>
</evidence>
<keyword evidence="6 9" id="KW-1133">Transmembrane helix</keyword>
<evidence type="ECO:0000256" key="7">
    <source>
        <dbReference type="ARBA" id="ARBA00023136"/>
    </source>
</evidence>
<evidence type="ECO:0000313" key="12">
    <source>
        <dbReference type="Proteomes" id="UP000609531"/>
    </source>
</evidence>
<evidence type="ECO:0000256" key="9">
    <source>
        <dbReference type="RuleBase" id="RU369079"/>
    </source>
</evidence>
<comment type="similarity">
    <text evidence="8 9">Belongs to the TRAP transporter small permease family.</text>
</comment>
<dbReference type="Pfam" id="PF04290">
    <property type="entry name" value="DctQ"/>
    <property type="match status" value="1"/>
</dbReference>
<keyword evidence="12" id="KW-1185">Reference proteome</keyword>
<dbReference type="GO" id="GO:0005886">
    <property type="term" value="C:plasma membrane"/>
    <property type="evidence" value="ECO:0007669"/>
    <property type="project" value="UniProtKB-SubCell"/>
</dbReference>
<comment type="caution">
    <text evidence="11">The sequence shown here is derived from an EMBL/GenBank/DDBJ whole genome shotgun (WGS) entry which is preliminary data.</text>
</comment>
<dbReference type="PANTHER" id="PTHR35011:SF11">
    <property type="entry name" value="TRAP TRANSPORTER SMALL PERMEASE PROTEIN"/>
    <property type="match status" value="1"/>
</dbReference>
<evidence type="ECO:0000256" key="5">
    <source>
        <dbReference type="ARBA" id="ARBA00022692"/>
    </source>
</evidence>
<feature type="transmembrane region" description="Helical" evidence="9">
    <location>
        <begin position="47"/>
        <end position="69"/>
    </location>
</feature>
<evidence type="ECO:0000256" key="3">
    <source>
        <dbReference type="ARBA" id="ARBA00022475"/>
    </source>
</evidence>
<dbReference type="AlphaFoldDB" id="A0A934IJ57"/>
<evidence type="ECO:0000256" key="4">
    <source>
        <dbReference type="ARBA" id="ARBA00022519"/>
    </source>
</evidence>
<sequence>MIAFIDRIGALLARAFLFVAAVALFALVPMAGWLVFGRYVLNRSPTWVEATSLVLMLVVTFGVAAAATRSEEHLSIAFVRESFPPPVERVMRFVCHVVLAGFGAWMALASYENTVNTWSRPIPLLQIPEGVRHLPLLVGGFGIAVFSAIHALKMLVGLPRTTPSGSDGDPAV</sequence>
<keyword evidence="7 9" id="KW-0472">Membrane</keyword>
<accession>A0A934IJ57</accession>
<dbReference type="InterPro" id="IPR055348">
    <property type="entry name" value="DctQ"/>
</dbReference>
<feature type="domain" description="Tripartite ATP-independent periplasmic transporters DctQ component" evidence="10">
    <location>
        <begin position="32"/>
        <end position="154"/>
    </location>
</feature>
<reference evidence="11" key="1">
    <citation type="submission" date="2020-12" db="EMBL/GenBank/DDBJ databases">
        <title>Bacterial taxonomy.</title>
        <authorList>
            <person name="Pan X."/>
        </authorList>
    </citation>
    <scope>NUCLEOTIDE SEQUENCE</scope>
    <source>
        <strain evidence="11">B2012</strain>
    </source>
</reference>
<evidence type="ECO:0000313" key="11">
    <source>
        <dbReference type="EMBL" id="MBJ3777438.1"/>
    </source>
</evidence>
<feature type="transmembrane region" description="Helical" evidence="9">
    <location>
        <begin position="12"/>
        <end position="35"/>
    </location>
</feature>
<dbReference type="RefSeq" id="WP_198883340.1">
    <property type="nucleotide sequence ID" value="NZ_JAEKJA010000015.1"/>
</dbReference>
<dbReference type="PANTHER" id="PTHR35011">
    <property type="entry name" value="2,3-DIKETO-L-GULONATE TRAP TRANSPORTER SMALL PERMEASE PROTEIN YIAM"/>
    <property type="match status" value="1"/>
</dbReference>
<comment type="subcellular location">
    <subcellularLocation>
        <location evidence="1 9">Cell inner membrane</location>
        <topology evidence="1 9">Multi-pass membrane protein</topology>
    </subcellularLocation>
</comment>
<dbReference type="GO" id="GO:0022857">
    <property type="term" value="F:transmembrane transporter activity"/>
    <property type="evidence" value="ECO:0007669"/>
    <property type="project" value="UniProtKB-UniRule"/>
</dbReference>
<dbReference type="InterPro" id="IPR007387">
    <property type="entry name" value="TRAP_DctQ"/>
</dbReference>